<comment type="caution">
    <text evidence="2">The sequence shown here is derived from an EMBL/GenBank/DDBJ whole genome shotgun (WGS) entry which is preliminary data.</text>
</comment>
<organism evidence="2 3">
    <name type="scientific">Flavobacterium psychroterrae</name>
    <dbReference type="NCBI Taxonomy" id="2133767"/>
    <lineage>
        <taxon>Bacteria</taxon>
        <taxon>Pseudomonadati</taxon>
        <taxon>Bacteroidota</taxon>
        <taxon>Flavobacteriia</taxon>
        <taxon>Flavobacteriales</taxon>
        <taxon>Flavobacteriaceae</taxon>
        <taxon>Flavobacterium</taxon>
    </lineage>
</organism>
<evidence type="ECO:0000256" key="1">
    <source>
        <dbReference type="SAM" id="Phobius"/>
    </source>
</evidence>
<feature type="transmembrane region" description="Helical" evidence="1">
    <location>
        <begin position="52"/>
        <end position="71"/>
    </location>
</feature>
<dbReference type="EMBL" id="JAGYVZ010000008">
    <property type="protein sequence ID" value="MBS7231421.1"/>
    <property type="molecule type" value="Genomic_DNA"/>
</dbReference>
<gene>
    <name evidence="2" type="ORF">KHA90_10335</name>
</gene>
<feature type="transmembrane region" description="Helical" evidence="1">
    <location>
        <begin position="21"/>
        <end position="40"/>
    </location>
</feature>
<protein>
    <recommendedName>
        <fullName evidence="4">DUF4199 domain-containing protein</fullName>
    </recommendedName>
</protein>
<accession>A0ABS5PBD9</accession>
<keyword evidence="1" id="KW-1133">Transmembrane helix</keyword>
<evidence type="ECO:0008006" key="4">
    <source>
        <dbReference type="Google" id="ProtNLM"/>
    </source>
</evidence>
<keyword evidence="3" id="KW-1185">Reference proteome</keyword>
<feature type="transmembrane region" description="Helical" evidence="1">
    <location>
        <begin position="83"/>
        <end position="104"/>
    </location>
</feature>
<evidence type="ECO:0000313" key="2">
    <source>
        <dbReference type="EMBL" id="MBS7231421.1"/>
    </source>
</evidence>
<dbReference type="Proteomes" id="UP000722625">
    <property type="component" value="Unassembled WGS sequence"/>
</dbReference>
<sequence>MSRRHRKIKIQKSTKKELLVFIIKVLSIPLSLISFIYLTRQYNNFIIIKFELILYIYIISGLAFGILFYNYEKKKEGKNFRILEHFSLILLIYGSISCTVFLIANEYLSTNKEYKILSPIIAKHESYKRSPNSITVNIEGTEREINIHNCDFKKINTYNFAEIKIKKGYWNFPIIMGTTLKLDK</sequence>
<dbReference type="RefSeq" id="WP_213298872.1">
    <property type="nucleotide sequence ID" value="NZ_JAGYVZ010000008.1"/>
</dbReference>
<proteinExistence type="predicted"/>
<keyword evidence="1" id="KW-0812">Transmembrane</keyword>
<evidence type="ECO:0000313" key="3">
    <source>
        <dbReference type="Proteomes" id="UP000722625"/>
    </source>
</evidence>
<reference evidence="2 3" key="1">
    <citation type="journal article" date="2018" name="Int. J. Syst. Evol. Microbiol.">
        <title>Flavobacterium chryseum sp. nov. and Flavobacterium psychroterrae sp. nov., novel environmental bacteria isolated from Antarctica.</title>
        <authorList>
            <person name="Kralova S."/>
            <person name="Svec P."/>
            <person name="Busse H.J."/>
            <person name="Stankova E."/>
            <person name="Vaczi P."/>
            <person name="Sedlacek I."/>
        </authorList>
    </citation>
    <scope>NUCLEOTIDE SEQUENCE [LARGE SCALE GENOMIC DNA]</scope>
    <source>
        <strain evidence="2 3">CCM 8827</strain>
    </source>
</reference>
<keyword evidence="1" id="KW-0472">Membrane</keyword>
<name>A0ABS5PBD9_9FLAO</name>